<dbReference type="AlphaFoldDB" id="A0A1I7VG66"/>
<organism evidence="2 3">
    <name type="scientific">Loa loa</name>
    <name type="common">Eye worm</name>
    <name type="synonym">Filaria loa</name>
    <dbReference type="NCBI Taxonomy" id="7209"/>
    <lineage>
        <taxon>Eukaryota</taxon>
        <taxon>Metazoa</taxon>
        <taxon>Ecdysozoa</taxon>
        <taxon>Nematoda</taxon>
        <taxon>Chromadorea</taxon>
        <taxon>Rhabditida</taxon>
        <taxon>Spirurina</taxon>
        <taxon>Spiruromorpha</taxon>
        <taxon>Filarioidea</taxon>
        <taxon>Onchocercidae</taxon>
        <taxon>Loa</taxon>
    </lineage>
</organism>
<feature type="region of interest" description="Disordered" evidence="1">
    <location>
        <begin position="205"/>
        <end position="227"/>
    </location>
</feature>
<proteinExistence type="predicted"/>
<feature type="region of interest" description="Disordered" evidence="1">
    <location>
        <begin position="51"/>
        <end position="76"/>
    </location>
</feature>
<dbReference type="WBParaSite" id="EN70_2201">
    <property type="protein sequence ID" value="EN70_2201"/>
    <property type="gene ID" value="EN70_2201"/>
</dbReference>
<reference evidence="3" key="2">
    <citation type="submission" date="2016-11" db="UniProtKB">
        <authorList>
            <consortium name="WormBaseParasite"/>
        </authorList>
    </citation>
    <scope>IDENTIFICATION</scope>
</reference>
<sequence>MAISYQIQKNSNNHLIGSDSSHNHSGVSQSDNSLNQAFETVYNQTLNSTTVQRQRSGSTTVQQHKRQNLWNPSPTGKKSHLLPCMHQAAIEASRHPKQMVDKLVGNIQLCADSGDYRSSESCVWTRTPRSKFPTQHRCPRLSNSAHYITTDEKRIGYNPHYDGDAQGRKERQLGLMASSLRSGKAEINHTMPSFTNLLCDVGEKRTTTRSSSVRRSLSPKKKEVKSE</sequence>
<dbReference type="Proteomes" id="UP000095285">
    <property type="component" value="Unassembled WGS sequence"/>
</dbReference>
<evidence type="ECO:0000313" key="2">
    <source>
        <dbReference type="Proteomes" id="UP000095285"/>
    </source>
</evidence>
<evidence type="ECO:0000313" key="3">
    <source>
        <dbReference type="WBParaSite" id="EN70_2201"/>
    </source>
</evidence>
<reference evidence="2" key="1">
    <citation type="submission" date="2012-04" db="EMBL/GenBank/DDBJ databases">
        <title>The Genome Sequence of Loa loa.</title>
        <authorList>
            <consortium name="The Broad Institute Genome Sequencing Platform"/>
            <consortium name="Broad Institute Genome Sequencing Center for Infectious Disease"/>
            <person name="Nutman T.B."/>
            <person name="Fink D.L."/>
            <person name="Russ C."/>
            <person name="Young S."/>
            <person name="Zeng Q."/>
            <person name="Gargeya S."/>
            <person name="Alvarado L."/>
            <person name="Berlin A."/>
            <person name="Chapman S.B."/>
            <person name="Chen Z."/>
            <person name="Freedman E."/>
            <person name="Gellesch M."/>
            <person name="Goldberg J."/>
            <person name="Griggs A."/>
            <person name="Gujja S."/>
            <person name="Heilman E.R."/>
            <person name="Heiman D."/>
            <person name="Howarth C."/>
            <person name="Mehta T."/>
            <person name="Neiman D."/>
            <person name="Pearson M."/>
            <person name="Roberts A."/>
            <person name="Saif S."/>
            <person name="Shea T."/>
            <person name="Shenoy N."/>
            <person name="Sisk P."/>
            <person name="Stolte C."/>
            <person name="Sykes S."/>
            <person name="White J."/>
            <person name="Yandava C."/>
            <person name="Haas B."/>
            <person name="Henn M.R."/>
            <person name="Nusbaum C."/>
            <person name="Birren B."/>
        </authorList>
    </citation>
    <scope>NUCLEOTIDE SEQUENCE [LARGE SCALE GENOMIC DNA]</scope>
</reference>
<feature type="region of interest" description="Disordered" evidence="1">
    <location>
        <begin position="9"/>
        <end position="31"/>
    </location>
</feature>
<keyword evidence="2" id="KW-1185">Reference proteome</keyword>
<protein>
    <submittedName>
        <fullName evidence="3">Uncharacterized protein</fullName>
    </submittedName>
</protein>
<name>A0A1I7VG66_LOALO</name>
<evidence type="ECO:0000256" key="1">
    <source>
        <dbReference type="SAM" id="MobiDB-lite"/>
    </source>
</evidence>
<accession>A0A1I7VG66</accession>